<sequence length="136" mass="15790">MLSKYSKSPSLSYLSFFFCCFISDFIGREFVFWWKMATPEENNNVKTLETQPNKWRNKKSIIWEHFTIEIASPGCRRVCCKQCKQSFACGTGSKVTNTSQQNARDGTFGRFFMESSVDVWLEDLVVSILWDLVHDA</sequence>
<organism evidence="2">
    <name type="scientific">Eucalyptus grandis</name>
    <name type="common">Flooded gum</name>
    <dbReference type="NCBI Taxonomy" id="71139"/>
    <lineage>
        <taxon>Eukaryota</taxon>
        <taxon>Viridiplantae</taxon>
        <taxon>Streptophyta</taxon>
        <taxon>Embryophyta</taxon>
        <taxon>Tracheophyta</taxon>
        <taxon>Spermatophyta</taxon>
        <taxon>Magnoliopsida</taxon>
        <taxon>eudicotyledons</taxon>
        <taxon>Gunneridae</taxon>
        <taxon>Pentapetalae</taxon>
        <taxon>rosids</taxon>
        <taxon>malvids</taxon>
        <taxon>Myrtales</taxon>
        <taxon>Myrtaceae</taxon>
        <taxon>Myrtoideae</taxon>
        <taxon>Eucalypteae</taxon>
        <taxon>Eucalyptus</taxon>
    </lineage>
</organism>
<dbReference type="Gramene" id="KCW78871">
    <property type="protein sequence ID" value="KCW78871"/>
    <property type="gene ID" value="EUGRSUZ_C00312"/>
</dbReference>
<proteinExistence type="predicted"/>
<keyword evidence="1" id="KW-0812">Transmembrane</keyword>
<accession>A0A059CL17</accession>
<reference evidence="2" key="1">
    <citation type="submission" date="2013-07" db="EMBL/GenBank/DDBJ databases">
        <title>The genome of Eucalyptus grandis.</title>
        <authorList>
            <person name="Schmutz J."/>
            <person name="Hayes R."/>
            <person name="Myburg A."/>
            <person name="Tuskan G."/>
            <person name="Grattapaglia D."/>
            <person name="Rokhsar D.S."/>
        </authorList>
    </citation>
    <scope>NUCLEOTIDE SEQUENCE</scope>
    <source>
        <tissue evidence="2">Leaf extractions</tissue>
    </source>
</reference>
<feature type="transmembrane region" description="Helical" evidence="1">
    <location>
        <begin position="12"/>
        <end position="34"/>
    </location>
</feature>
<dbReference type="AlphaFoldDB" id="A0A059CL17"/>
<evidence type="ECO:0000256" key="1">
    <source>
        <dbReference type="SAM" id="Phobius"/>
    </source>
</evidence>
<dbReference type="GO" id="GO:0005634">
    <property type="term" value="C:nucleus"/>
    <property type="evidence" value="ECO:0000318"/>
    <property type="project" value="GO_Central"/>
</dbReference>
<protein>
    <recommendedName>
        <fullName evidence="3">BED-type domain-containing protein</fullName>
    </recommendedName>
</protein>
<dbReference type="EMBL" id="KK198755">
    <property type="protein sequence ID" value="KCW78871.1"/>
    <property type="molecule type" value="Genomic_DNA"/>
</dbReference>
<dbReference type="InParanoid" id="A0A059CL17"/>
<name>A0A059CL17_EUCGR</name>
<evidence type="ECO:0008006" key="3">
    <source>
        <dbReference type="Google" id="ProtNLM"/>
    </source>
</evidence>
<gene>
    <name evidence="2" type="ORF">EUGRSUZ_C00312</name>
</gene>
<dbReference type="GO" id="GO:0006357">
    <property type="term" value="P:regulation of transcription by RNA polymerase II"/>
    <property type="evidence" value="ECO:0000318"/>
    <property type="project" value="GO_Central"/>
</dbReference>
<keyword evidence="1" id="KW-1133">Transmembrane helix</keyword>
<keyword evidence="1" id="KW-0472">Membrane</keyword>
<evidence type="ECO:0000313" key="2">
    <source>
        <dbReference type="EMBL" id="KCW78871.1"/>
    </source>
</evidence>